<evidence type="ECO:0000256" key="1">
    <source>
        <dbReference type="ARBA" id="ARBA00022679"/>
    </source>
</evidence>
<dbReference type="AlphaFoldDB" id="A0A2V5L5Y9"/>
<feature type="domain" description="Signal transduction histidine kinase subgroup 3 dimerisation and phosphoacceptor" evidence="6">
    <location>
        <begin position="211"/>
        <end position="274"/>
    </location>
</feature>
<dbReference type="Proteomes" id="UP000247832">
    <property type="component" value="Unassembled WGS sequence"/>
</dbReference>
<evidence type="ECO:0000259" key="6">
    <source>
        <dbReference type="Pfam" id="PF07730"/>
    </source>
</evidence>
<dbReference type="InterPro" id="IPR050482">
    <property type="entry name" value="Sensor_HK_TwoCompSys"/>
</dbReference>
<keyword evidence="3" id="KW-0902">Two-component regulatory system</keyword>
<dbReference type="GO" id="GO:0016020">
    <property type="term" value="C:membrane"/>
    <property type="evidence" value="ECO:0007669"/>
    <property type="project" value="InterPro"/>
</dbReference>
<dbReference type="GO" id="GO:0000155">
    <property type="term" value="F:phosphorelay sensor kinase activity"/>
    <property type="evidence" value="ECO:0007669"/>
    <property type="project" value="InterPro"/>
</dbReference>
<feature type="transmembrane region" description="Helical" evidence="5">
    <location>
        <begin position="41"/>
        <end position="61"/>
    </location>
</feature>
<protein>
    <submittedName>
        <fullName evidence="7">Sensor histidine kinase</fullName>
    </submittedName>
</protein>
<feature type="transmembrane region" description="Helical" evidence="5">
    <location>
        <begin position="98"/>
        <end position="116"/>
    </location>
</feature>
<keyword evidence="5" id="KW-1133">Transmembrane helix</keyword>
<dbReference type="InterPro" id="IPR011712">
    <property type="entry name" value="Sig_transdc_His_kin_sub3_dim/P"/>
</dbReference>
<keyword evidence="5" id="KW-0812">Transmembrane</keyword>
<feature type="transmembrane region" description="Helical" evidence="5">
    <location>
        <begin position="67"/>
        <end position="86"/>
    </location>
</feature>
<keyword evidence="5" id="KW-0472">Membrane</keyword>
<dbReference type="Gene3D" id="3.30.565.10">
    <property type="entry name" value="Histidine kinase-like ATPase, C-terminal domain"/>
    <property type="match status" value="1"/>
</dbReference>
<gene>
    <name evidence="7" type="ORF">CVV68_15520</name>
</gene>
<feature type="transmembrane region" description="Helical" evidence="5">
    <location>
        <begin position="169"/>
        <end position="187"/>
    </location>
</feature>
<keyword evidence="1" id="KW-0808">Transferase</keyword>
<keyword evidence="8" id="KW-1185">Reference proteome</keyword>
<dbReference type="Gene3D" id="1.20.5.1930">
    <property type="match status" value="1"/>
</dbReference>
<dbReference type="OrthoDB" id="5241784at2"/>
<feature type="region of interest" description="Disordered" evidence="4">
    <location>
        <begin position="346"/>
        <end position="372"/>
    </location>
</feature>
<evidence type="ECO:0000256" key="4">
    <source>
        <dbReference type="SAM" id="MobiDB-lite"/>
    </source>
</evidence>
<evidence type="ECO:0000313" key="8">
    <source>
        <dbReference type="Proteomes" id="UP000247832"/>
    </source>
</evidence>
<accession>A0A2V5L5Y9</accession>
<dbReference type="InterPro" id="IPR036890">
    <property type="entry name" value="HATPase_C_sf"/>
</dbReference>
<dbReference type="RefSeq" id="WP_110501919.1">
    <property type="nucleotide sequence ID" value="NZ_QJVD01000018.1"/>
</dbReference>
<keyword evidence="2 7" id="KW-0418">Kinase</keyword>
<dbReference type="EMBL" id="QJVD01000018">
    <property type="protein sequence ID" value="PYI66012.1"/>
    <property type="molecule type" value="Genomic_DNA"/>
</dbReference>
<evidence type="ECO:0000256" key="5">
    <source>
        <dbReference type="SAM" id="Phobius"/>
    </source>
</evidence>
<organism evidence="7 8">
    <name type="scientific">Arthrobacter livingstonensis</name>
    <dbReference type="NCBI Taxonomy" id="670078"/>
    <lineage>
        <taxon>Bacteria</taxon>
        <taxon>Bacillati</taxon>
        <taxon>Actinomycetota</taxon>
        <taxon>Actinomycetes</taxon>
        <taxon>Micrococcales</taxon>
        <taxon>Micrococcaceae</taxon>
        <taxon>Arthrobacter</taxon>
    </lineage>
</organism>
<reference evidence="7 8" key="1">
    <citation type="submission" date="2018-05" db="EMBL/GenBank/DDBJ databases">
        <title>Genetic diversity of glacier-inhabiting Cryobacterium bacteria in China and description of Cryobacterium mengkeensis sp. nov. and Arthrobacter glacialis sp. nov.</title>
        <authorList>
            <person name="Liu Q."/>
            <person name="Xin Y.-H."/>
        </authorList>
    </citation>
    <scope>NUCLEOTIDE SEQUENCE [LARGE SCALE GENOMIC DNA]</scope>
    <source>
        <strain evidence="7 8">LI2</strain>
    </source>
</reference>
<evidence type="ECO:0000313" key="7">
    <source>
        <dbReference type="EMBL" id="PYI66012.1"/>
    </source>
</evidence>
<feature type="transmembrane region" description="Helical" evidence="5">
    <location>
        <begin position="145"/>
        <end position="163"/>
    </location>
</feature>
<dbReference type="GO" id="GO:0046983">
    <property type="term" value="F:protein dimerization activity"/>
    <property type="evidence" value="ECO:0007669"/>
    <property type="project" value="InterPro"/>
</dbReference>
<evidence type="ECO:0000256" key="3">
    <source>
        <dbReference type="ARBA" id="ARBA00023012"/>
    </source>
</evidence>
<proteinExistence type="predicted"/>
<dbReference type="Pfam" id="PF07730">
    <property type="entry name" value="HisKA_3"/>
    <property type="match status" value="1"/>
</dbReference>
<sequence>MASIAPHARRDHPQEDVGWFPATGHVPAIRELAASRGPRRWVLGAGISSLILLVSSGWDLTAGEHSPWVKALLWCHLLLFVAVFMAGPPLSWYRSQRFKALLALGFFAISVAFFAYRDASLGTTWLWAFVSVFVASQGHPRMVGIAAIAGLSGGAFVINTAQGATGANAFSQAVTIGSLGMMMMAFSRQLTTIRELRQTQHELAELAVREERSRVARDMHDILGHSLTVIAVKAELAGRLLPIAPEKAATEISDLEDLARGALEDVRATVGGYRGVNILSELVNARTALTAADIDADLPGAADGVPAKHRELFGWALREGVTNVIRHGDANRCRVTLSARLLQIDDDGVGPSAPPAGLGEARDGEARQPATA</sequence>
<comment type="caution">
    <text evidence="7">The sequence shown here is derived from an EMBL/GenBank/DDBJ whole genome shotgun (WGS) entry which is preliminary data.</text>
</comment>
<dbReference type="PANTHER" id="PTHR24421">
    <property type="entry name" value="NITRATE/NITRITE SENSOR PROTEIN NARX-RELATED"/>
    <property type="match status" value="1"/>
</dbReference>
<dbReference type="PANTHER" id="PTHR24421:SF63">
    <property type="entry name" value="SENSOR HISTIDINE KINASE DESK"/>
    <property type="match status" value="1"/>
</dbReference>
<evidence type="ECO:0000256" key="2">
    <source>
        <dbReference type="ARBA" id="ARBA00022777"/>
    </source>
</evidence>
<name>A0A2V5L5Y9_9MICC</name>